<proteinExistence type="predicted"/>
<dbReference type="Proteomes" id="UP000250043">
    <property type="component" value="Unassembled WGS sequence"/>
</dbReference>
<accession>A0A8E2AK21</accession>
<protein>
    <submittedName>
        <fullName evidence="1">Uncharacterized protein</fullName>
    </submittedName>
</protein>
<dbReference type="AlphaFoldDB" id="A0A8E2AK21"/>
<evidence type="ECO:0000313" key="2">
    <source>
        <dbReference type="Proteomes" id="UP000250043"/>
    </source>
</evidence>
<reference evidence="1 2" key="1">
    <citation type="submission" date="2016-07" db="EMBL/GenBank/DDBJ databases">
        <title>Draft genome of the white-rot fungus Obba rivulosa 3A-2.</title>
        <authorList>
            <consortium name="DOE Joint Genome Institute"/>
            <person name="Miettinen O."/>
            <person name="Riley R."/>
            <person name="Acob R."/>
            <person name="Barry K."/>
            <person name="Cullen D."/>
            <person name="De Vries R."/>
            <person name="Hainaut M."/>
            <person name="Hatakka A."/>
            <person name="Henrissat B."/>
            <person name="Hilden K."/>
            <person name="Kuo R."/>
            <person name="Labutti K."/>
            <person name="Lipzen A."/>
            <person name="Makela M.R."/>
            <person name="Sandor L."/>
            <person name="Spatafora J.W."/>
            <person name="Grigoriev I.V."/>
            <person name="Hibbett D.S."/>
        </authorList>
    </citation>
    <scope>NUCLEOTIDE SEQUENCE [LARGE SCALE GENOMIC DNA]</scope>
    <source>
        <strain evidence="1 2">3A-2</strain>
    </source>
</reference>
<sequence>MDLHQPLGYRYRAPERPLRMAGPERPYPLDRALTRLLTDTRALNWGGLRAMQDLSPDTIFGSLYITRDVGKEEHPMAAGVMFGDPDVWCMRLQLSTHDRRQPYRLFVYSPDVVIAREERDDPDDPGPQWVRQEQFTAQRPFQFTCSRTWINQWISSVAFWYRTKEELLGLAELLDWLEEIPHASQICRIYLHIKDHLDNDPAATIVSSRSCSCE</sequence>
<dbReference type="EMBL" id="KV722829">
    <property type="protein sequence ID" value="OCH83750.1"/>
    <property type="molecule type" value="Genomic_DNA"/>
</dbReference>
<feature type="non-terminal residue" evidence="1">
    <location>
        <position position="214"/>
    </location>
</feature>
<keyword evidence="2" id="KW-1185">Reference proteome</keyword>
<evidence type="ECO:0000313" key="1">
    <source>
        <dbReference type="EMBL" id="OCH83750.1"/>
    </source>
</evidence>
<organism evidence="1 2">
    <name type="scientific">Obba rivulosa</name>
    <dbReference type="NCBI Taxonomy" id="1052685"/>
    <lineage>
        <taxon>Eukaryota</taxon>
        <taxon>Fungi</taxon>
        <taxon>Dikarya</taxon>
        <taxon>Basidiomycota</taxon>
        <taxon>Agaricomycotina</taxon>
        <taxon>Agaricomycetes</taxon>
        <taxon>Polyporales</taxon>
        <taxon>Gelatoporiaceae</taxon>
        <taxon>Obba</taxon>
    </lineage>
</organism>
<gene>
    <name evidence="1" type="ORF">OBBRIDRAFT_829794</name>
</gene>
<name>A0A8E2AK21_9APHY</name>